<evidence type="ECO:0000313" key="2">
    <source>
        <dbReference type="Proteomes" id="UP000298460"/>
    </source>
</evidence>
<dbReference type="Proteomes" id="UP000298460">
    <property type="component" value="Unassembled WGS sequence"/>
</dbReference>
<gene>
    <name evidence="1" type="ORF">E4K67_27585</name>
</gene>
<keyword evidence="2" id="KW-1185">Reference proteome</keyword>
<organism evidence="1 2">
    <name type="scientific">Desulfosporosinus fructosivorans</name>
    <dbReference type="NCBI Taxonomy" id="2018669"/>
    <lineage>
        <taxon>Bacteria</taxon>
        <taxon>Bacillati</taxon>
        <taxon>Bacillota</taxon>
        <taxon>Clostridia</taxon>
        <taxon>Eubacteriales</taxon>
        <taxon>Desulfitobacteriaceae</taxon>
        <taxon>Desulfosporosinus</taxon>
    </lineage>
</organism>
<dbReference type="AlphaFoldDB" id="A0A4Z0R050"/>
<protein>
    <submittedName>
        <fullName evidence="1">Peptidase M56 BlaR1</fullName>
    </submittedName>
</protein>
<comment type="caution">
    <text evidence="1">The sequence shown here is derived from an EMBL/GenBank/DDBJ whole genome shotgun (WGS) entry which is preliminary data.</text>
</comment>
<name>A0A4Z0R050_9FIRM</name>
<reference evidence="1 2" key="1">
    <citation type="submission" date="2019-03" db="EMBL/GenBank/DDBJ databases">
        <title>Draft Genome Sequence of Desulfosporosinus fructosivorans Strain 63.6F, Isolated from Marine Sediment in the Baltic Sea.</title>
        <authorList>
            <person name="Hausmann B."/>
            <person name="Vandieken V."/>
            <person name="Pjevac P."/>
            <person name="Schreck K."/>
            <person name="Herbold C.W."/>
            <person name="Loy A."/>
        </authorList>
    </citation>
    <scope>NUCLEOTIDE SEQUENCE [LARGE SCALE GENOMIC DNA]</scope>
    <source>
        <strain evidence="1 2">63.6F</strain>
    </source>
</reference>
<dbReference type="EMBL" id="SPQQ01000022">
    <property type="protein sequence ID" value="TGE34996.1"/>
    <property type="molecule type" value="Genomic_DNA"/>
</dbReference>
<proteinExistence type="predicted"/>
<evidence type="ECO:0000313" key="1">
    <source>
        <dbReference type="EMBL" id="TGE34996.1"/>
    </source>
</evidence>
<accession>A0A4Z0R050</accession>
<dbReference type="OrthoDB" id="2656948at2"/>
<sequence length="154" mass="16778">MRFIKLHGVKLIIPLALIAGFVAGSFSYGAIPATANTTPNQSIQDIKPTPKFPVNKNGETYGSNSEVTVAGQEPDLILAKGVDGTDGYIKLKDLNKDQPNNPEEAVAYMEKMENSPPENIPLYNVDGKTVIGKFKIDKPEKSEITKGTLNVFYH</sequence>
<dbReference type="RefSeq" id="WP_135552680.1">
    <property type="nucleotide sequence ID" value="NZ_SPQQ01000022.1"/>
</dbReference>